<accession>A0A645DW85</accession>
<sequence length="132" mass="14741">MDNGHCAIDPYHIKISHCFPHQRFAFGGISSGFRSTGSGIEVNIFQYGIGPGIYRPQGSGHTFHLFHILVGGKHPESVTIHKIITRLTIAHTEPSTEKIEPWNGIKWIYGLKTLLIVLIKIRQRIIGFIGTV</sequence>
<dbReference type="AlphaFoldDB" id="A0A645DW85"/>
<name>A0A645DW85_9ZZZZ</name>
<reference evidence="1" key="1">
    <citation type="submission" date="2019-08" db="EMBL/GenBank/DDBJ databases">
        <authorList>
            <person name="Kucharzyk K."/>
            <person name="Murdoch R.W."/>
            <person name="Higgins S."/>
            <person name="Loffler F."/>
        </authorList>
    </citation>
    <scope>NUCLEOTIDE SEQUENCE</scope>
</reference>
<organism evidence="1">
    <name type="scientific">bioreactor metagenome</name>
    <dbReference type="NCBI Taxonomy" id="1076179"/>
    <lineage>
        <taxon>unclassified sequences</taxon>
        <taxon>metagenomes</taxon>
        <taxon>ecological metagenomes</taxon>
    </lineage>
</organism>
<gene>
    <name evidence="1" type="ORF">SDC9_140912</name>
</gene>
<dbReference type="EMBL" id="VSSQ01040503">
    <property type="protein sequence ID" value="MPM93770.1"/>
    <property type="molecule type" value="Genomic_DNA"/>
</dbReference>
<protein>
    <submittedName>
        <fullName evidence="1">Uncharacterized protein</fullName>
    </submittedName>
</protein>
<evidence type="ECO:0000313" key="1">
    <source>
        <dbReference type="EMBL" id="MPM93770.1"/>
    </source>
</evidence>
<comment type="caution">
    <text evidence="1">The sequence shown here is derived from an EMBL/GenBank/DDBJ whole genome shotgun (WGS) entry which is preliminary data.</text>
</comment>
<proteinExistence type="predicted"/>